<proteinExistence type="inferred from homology"/>
<keyword evidence="5 9" id="KW-0169">Cobalamin biosynthesis</keyword>
<keyword evidence="4 9" id="KW-1003">Cell membrane</keyword>
<comment type="pathway">
    <text evidence="2 9">Cofactor biosynthesis; adenosylcobalamin biosynthesis.</text>
</comment>
<evidence type="ECO:0000256" key="1">
    <source>
        <dbReference type="ARBA" id="ARBA00004651"/>
    </source>
</evidence>
<gene>
    <name evidence="9" type="primary">cobD</name>
    <name evidence="11" type="ORF">MXD59_16620</name>
</gene>
<dbReference type="HAMAP" id="MF_00024">
    <property type="entry name" value="CobD_CbiB"/>
    <property type="match status" value="1"/>
</dbReference>
<evidence type="ECO:0000256" key="9">
    <source>
        <dbReference type="HAMAP-Rule" id="MF_00024"/>
    </source>
</evidence>
<keyword evidence="12" id="KW-1185">Reference proteome</keyword>
<keyword evidence="8 9" id="KW-0472">Membrane</keyword>
<comment type="subcellular location">
    <subcellularLocation>
        <location evidence="1 9">Cell membrane</location>
        <topology evidence="1 9">Multi-pass membrane protein</topology>
    </subcellularLocation>
</comment>
<reference evidence="11 12" key="1">
    <citation type="submission" date="2022-04" db="EMBL/GenBank/DDBJ databases">
        <title>Genome diversity in the genus Frankia.</title>
        <authorList>
            <person name="Carlos-Shanley C."/>
            <person name="Hahn D."/>
        </authorList>
    </citation>
    <scope>NUCLEOTIDE SEQUENCE [LARGE SCALE GENOMIC DNA]</scope>
    <source>
        <strain evidence="11 12">Ag45/Mut15</strain>
    </source>
</reference>
<dbReference type="InterPro" id="IPR004485">
    <property type="entry name" value="Cobalamin_biosynth_CobD/CbiB"/>
</dbReference>
<keyword evidence="7 9" id="KW-1133">Transmembrane helix</keyword>
<evidence type="ECO:0000256" key="6">
    <source>
        <dbReference type="ARBA" id="ARBA00022692"/>
    </source>
</evidence>
<organism evidence="11 12">
    <name type="scientific">Frankia umida</name>
    <dbReference type="NCBI Taxonomy" id="573489"/>
    <lineage>
        <taxon>Bacteria</taxon>
        <taxon>Bacillati</taxon>
        <taxon>Actinomycetota</taxon>
        <taxon>Actinomycetes</taxon>
        <taxon>Frankiales</taxon>
        <taxon>Frankiaceae</taxon>
        <taxon>Frankia</taxon>
    </lineage>
</organism>
<dbReference type="RefSeq" id="WP_248825628.1">
    <property type="nucleotide sequence ID" value="NZ_JALKFT010000016.1"/>
</dbReference>
<dbReference type="NCBIfam" id="NF002276">
    <property type="entry name" value="PRK01209.1-4"/>
    <property type="match status" value="1"/>
</dbReference>
<evidence type="ECO:0000313" key="11">
    <source>
        <dbReference type="EMBL" id="MCK9877373.1"/>
    </source>
</evidence>
<dbReference type="Proteomes" id="UP001201873">
    <property type="component" value="Unassembled WGS sequence"/>
</dbReference>
<evidence type="ECO:0000256" key="7">
    <source>
        <dbReference type="ARBA" id="ARBA00022989"/>
    </source>
</evidence>
<keyword evidence="6 9" id="KW-0812">Transmembrane</keyword>
<protein>
    <recommendedName>
        <fullName evidence="9">Cobalamin biosynthesis protein CobD</fullName>
    </recommendedName>
</protein>
<sequence length="369" mass="38092">MSSAPSVPAAFPPAAPCSARARLGGLVLAAILDALLADPARHHPVAGFGGVAARVEATSYRDSRLAGTLHTALLVAAVTLPAAVTDRRLARRPTHPSAVPSLLATAGLGWVVLGGTSLRRAGRRIGTALADGDLTGARTLLPTLCGRDPANLDESALARGAIESIAENTCDAVVAPLWWGAVAGLPGLAAYRAVNTLDAMIGHHSPRYERFGSCAARLDDLANLIPARIGAFAACVCAPLVGGNPVDAYWVLRRDGRSHPSPNAGPVEAAFAGALGLRLGGELRYPYRVEHRPQLGFGRAPTGTDIAAAARLSAATGAVSLAVTVLAAAAASTLRALVTSRTLRRSRQPRRPRHTQHARQVPQAQHGRG</sequence>
<feature type="transmembrane region" description="Helical" evidence="9">
    <location>
        <begin position="318"/>
        <end position="338"/>
    </location>
</feature>
<evidence type="ECO:0000256" key="10">
    <source>
        <dbReference type="SAM" id="MobiDB-lite"/>
    </source>
</evidence>
<name>A0ABT0K0R2_9ACTN</name>
<comment type="similarity">
    <text evidence="3 9">Belongs to the CobD/CbiB family.</text>
</comment>
<dbReference type="PANTHER" id="PTHR34308">
    <property type="entry name" value="COBALAMIN BIOSYNTHESIS PROTEIN CBIB"/>
    <property type="match status" value="1"/>
</dbReference>
<evidence type="ECO:0000256" key="3">
    <source>
        <dbReference type="ARBA" id="ARBA00006263"/>
    </source>
</evidence>
<feature type="compositionally biased region" description="Basic residues" evidence="10">
    <location>
        <begin position="342"/>
        <end position="357"/>
    </location>
</feature>
<comment type="caution">
    <text evidence="11">The sequence shown here is derived from an EMBL/GenBank/DDBJ whole genome shotgun (WGS) entry which is preliminary data.</text>
</comment>
<feature type="region of interest" description="Disordered" evidence="10">
    <location>
        <begin position="340"/>
        <end position="369"/>
    </location>
</feature>
<comment type="caution">
    <text evidence="9">Lacks conserved residue(s) required for the propagation of feature annotation.</text>
</comment>
<dbReference type="NCBIfam" id="TIGR00380">
    <property type="entry name" value="cobal_cbiB"/>
    <property type="match status" value="1"/>
</dbReference>
<evidence type="ECO:0000313" key="12">
    <source>
        <dbReference type="Proteomes" id="UP001201873"/>
    </source>
</evidence>
<dbReference type="PANTHER" id="PTHR34308:SF1">
    <property type="entry name" value="COBALAMIN BIOSYNTHESIS PROTEIN CBIB"/>
    <property type="match status" value="1"/>
</dbReference>
<evidence type="ECO:0000256" key="4">
    <source>
        <dbReference type="ARBA" id="ARBA00022475"/>
    </source>
</evidence>
<evidence type="ECO:0000256" key="5">
    <source>
        <dbReference type="ARBA" id="ARBA00022573"/>
    </source>
</evidence>
<comment type="function">
    <text evidence="9">Converts cobyric acid to cobinamide by the addition of aminopropanol on the F carboxylic group.</text>
</comment>
<evidence type="ECO:0000256" key="8">
    <source>
        <dbReference type="ARBA" id="ARBA00023136"/>
    </source>
</evidence>
<evidence type="ECO:0000256" key="2">
    <source>
        <dbReference type="ARBA" id="ARBA00004953"/>
    </source>
</evidence>
<accession>A0ABT0K0R2</accession>
<dbReference type="EMBL" id="JALKFT010000016">
    <property type="protein sequence ID" value="MCK9877373.1"/>
    <property type="molecule type" value="Genomic_DNA"/>
</dbReference>
<dbReference type="Pfam" id="PF03186">
    <property type="entry name" value="CobD_Cbib"/>
    <property type="match status" value="1"/>
</dbReference>